<dbReference type="Proteomes" id="UP000662904">
    <property type="component" value="Chromosome"/>
</dbReference>
<proteinExistence type="predicted"/>
<protein>
    <submittedName>
        <fullName evidence="1">Uncharacterized protein</fullName>
    </submittedName>
</protein>
<dbReference type="KEGG" id="kme:H0A61_02934"/>
<gene>
    <name evidence="1" type="ORF">H0A61_02934</name>
</gene>
<name>A0A8A0RTQ9_9FIRM</name>
<dbReference type="AlphaFoldDB" id="A0A8A0RTQ9"/>
<accession>A0A8A0RTQ9</accession>
<keyword evidence="2" id="KW-1185">Reference proteome</keyword>
<organism evidence="1 2">
    <name type="scientific">Koleobacter methoxysyntrophicus</name>
    <dbReference type="NCBI Taxonomy" id="2751313"/>
    <lineage>
        <taxon>Bacteria</taxon>
        <taxon>Bacillati</taxon>
        <taxon>Bacillota</taxon>
        <taxon>Clostridia</taxon>
        <taxon>Koleobacterales</taxon>
        <taxon>Koleobacteraceae</taxon>
        <taxon>Koleobacter</taxon>
    </lineage>
</organism>
<evidence type="ECO:0000313" key="1">
    <source>
        <dbReference type="EMBL" id="QSQ10526.1"/>
    </source>
</evidence>
<reference evidence="1" key="1">
    <citation type="submission" date="2020-07" db="EMBL/GenBank/DDBJ databases">
        <title>Koleobacter methoxysyntrophicus gen. nov., sp. nov., a novel anaerobic bacterium isolated from deep subsurface oil field and proposal of Koleobacterales ord. nov. in the phylum Firmicutes.</title>
        <authorList>
            <person name="Sakamoto S."/>
            <person name="Tamaki H."/>
        </authorList>
    </citation>
    <scope>NUCLEOTIDE SEQUENCE</scope>
    <source>
        <strain evidence="1">NRmbB1</strain>
    </source>
</reference>
<dbReference type="RefSeq" id="WP_206707835.1">
    <property type="nucleotide sequence ID" value="NZ_CP059066.1"/>
</dbReference>
<evidence type="ECO:0000313" key="2">
    <source>
        <dbReference type="Proteomes" id="UP000662904"/>
    </source>
</evidence>
<sequence length="71" mass="8436">MVFKKGKTKDLFGYETPAYLVMVEGTVIARIFKWSVFYPKKIHNIFLKTFSRKDKLCCNNNRCKQKKILND</sequence>
<dbReference type="EMBL" id="CP059066">
    <property type="protein sequence ID" value="QSQ10526.1"/>
    <property type="molecule type" value="Genomic_DNA"/>
</dbReference>